<gene>
    <name evidence="1" type="ORF">LX15_002850</name>
</gene>
<comment type="caution">
    <text evidence="1">The sequence shown here is derived from an EMBL/GenBank/DDBJ whole genome shotgun (WGS) entry which is preliminary data.</text>
</comment>
<dbReference type="InterPro" id="IPR016024">
    <property type="entry name" value="ARM-type_fold"/>
</dbReference>
<accession>A0ABT1HUF5</accession>
<protein>
    <submittedName>
        <fullName evidence="1">HEAT repeat-containing protein</fullName>
    </submittedName>
</protein>
<dbReference type="Proteomes" id="UP001205311">
    <property type="component" value="Unassembled WGS sequence"/>
</dbReference>
<dbReference type="SUPFAM" id="SSF48371">
    <property type="entry name" value="ARM repeat"/>
    <property type="match status" value="1"/>
</dbReference>
<dbReference type="Gene3D" id="1.25.10.10">
    <property type="entry name" value="Leucine-rich Repeat Variant"/>
    <property type="match status" value="1"/>
</dbReference>
<dbReference type="RefSeq" id="WP_253670059.1">
    <property type="nucleotide sequence ID" value="NZ_JAMTCP010000014.1"/>
</dbReference>
<reference evidence="1 2" key="1">
    <citation type="submission" date="2022-06" db="EMBL/GenBank/DDBJ databases">
        <title>Genomic Encyclopedia of Archaeal and Bacterial Type Strains, Phase II (KMG-II): from individual species to whole genera.</title>
        <authorList>
            <person name="Goeker M."/>
        </authorList>
    </citation>
    <scope>NUCLEOTIDE SEQUENCE [LARGE SCALE GENOMIC DNA]</scope>
    <source>
        <strain evidence="1 2">DSM 40477</strain>
    </source>
</reference>
<name>A0ABT1HUF5_STRSD</name>
<sequence>MNTSSELSRRLVLREFPADDEVGAYAEARGWRYLGRTEQTEGESFGETIVEMTWEVEPDVVLLYVEDGLTWNCFVQVEAGDPERAEHLLSGMARDLDVIPLEELLSAVERERDPDELARAVNRLTLGAPPEPDDRVVARVADVLRHPEPDVRRLAIWAMLHTPWPQYRPLLRHVLATDEDQAVRETAEDMLATYDEAGVGEP</sequence>
<evidence type="ECO:0000313" key="2">
    <source>
        <dbReference type="Proteomes" id="UP001205311"/>
    </source>
</evidence>
<evidence type="ECO:0000313" key="1">
    <source>
        <dbReference type="EMBL" id="MCP2259149.1"/>
    </source>
</evidence>
<dbReference type="InterPro" id="IPR011989">
    <property type="entry name" value="ARM-like"/>
</dbReference>
<dbReference type="EMBL" id="JAMTCP010000014">
    <property type="protein sequence ID" value="MCP2259149.1"/>
    <property type="molecule type" value="Genomic_DNA"/>
</dbReference>
<dbReference type="Pfam" id="PF13646">
    <property type="entry name" value="HEAT_2"/>
    <property type="match status" value="1"/>
</dbReference>
<proteinExistence type="predicted"/>
<organism evidence="1 2">
    <name type="scientific">Streptoalloteichus tenebrarius (strain ATCC 17920 / DSM 40477 / JCM 4838 / CBS 697.72 / NBRC 16177 / NCIMB 11028 / NRRL B-12390 / A12253. 1 / ISP 5477)</name>
    <name type="common">Streptomyces tenebrarius</name>
    <dbReference type="NCBI Taxonomy" id="1933"/>
    <lineage>
        <taxon>Bacteria</taxon>
        <taxon>Bacillati</taxon>
        <taxon>Actinomycetota</taxon>
        <taxon>Actinomycetes</taxon>
        <taxon>Pseudonocardiales</taxon>
        <taxon>Pseudonocardiaceae</taxon>
        <taxon>Streptoalloteichus</taxon>
    </lineage>
</organism>
<keyword evidence="2" id="KW-1185">Reference proteome</keyword>